<dbReference type="Bgee" id="ENSPTRG00000048829">
    <property type="expression patterns" value="Expressed in superior frontal gyrus and 2 other cell types or tissues"/>
</dbReference>
<keyword evidence="3" id="KW-1185">Reference proteome</keyword>
<dbReference type="EMBL" id="AACZ04063024">
    <property type="status" value="NOT_ANNOTATED_CDS"/>
    <property type="molecule type" value="Genomic_DNA"/>
</dbReference>
<dbReference type="OMA" id="WVTEIRM"/>
<proteinExistence type="predicted"/>
<evidence type="ECO:0000313" key="2">
    <source>
        <dbReference type="Ensembl" id="ENSPTRP00000081181.1"/>
    </source>
</evidence>
<reference evidence="2 3" key="1">
    <citation type="journal article" date="2005" name="Nature">
        <title>Initial sequence of the chimpanzee genome and comparison with the human genome.</title>
        <authorList>
            <consortium name="Chimpanzee sequencing and analysis consortium"/>
        </authorList>
    </citation>
    <scope>NUCLEOTIDE SEQUENCE [LARGE SCALE GENOMIC DNA]</scope>
</reference>
<accession>A0A2I3SW30</accession>
<feature type="region of interest" description="Disordered" evidence="1">
    <location>
        <begin position="1"/>
        <end position="72"/>
    </location>
</feature>
<reference evidence="2" key="3">
    <citation type="submission" date="2025-09" db="UniProtKB">
        <authorList>
            <consortium name="Ensembl"/>
        </authorList>
    </citation>
    <scope>IDENTIFICATION</scope>
</reference>
<dbReference type="GeneTree" id="ENSGT01150000290640"/>
<sequence>MDGREPAFPKLKYLGQDNSLAAQSPPWGTEIRMGRPENQRLGPRPQPSQHDTDASLGEQGLGIHPGVVASSS</sequence>
<dbReference type="Proteomes" id="UP000002277">
    <property type="component" value="Chromosome 2B"/>
</dbReference>
<protein>
    <submittedName>
        <fullName evidence="2">Uncharacterized protein</fullName>
    </submittedName>
</protein>
<organism evidence="2 3">
    <name type="scientific">Pan troglodytes</name>
    <name type="common">Chimpanzee</name>
    <dbReference type="NCBI Taxonomy" id="9598"/>
    <lineage>
        <taxon>Eukaryota</taxon>
        <taxon>Metazoa</taxon>
        <taxon>Chordata</taxon>
        <taxon>Craniata</taxon>
        <taxon>Vertebrata</taxon>
        <taxon>Euteleostomi</taxon>
        <taxon>Mammalia</taxon>
        <taxon>Eutheria</taxon>
        <taxon>Euarchontoglires</taxon>
        <taxon>Primates</taxon>
        <taxon>Haplorrhini</taxon>
        <taxon>Catarrhini</taxon>
        <taxon>Hominidae</taxon>
        <taxon>Pan</taxon>
    </lineage>
</organism>
<reference evidence="2" key="2">
    <citation type="submission" date="2025-08" db="UniProtKB">
        <authorList>
            <consortium name="Ensembl"/>
        </authorList>
    </citation>
    <scope>IDENTIFICATION</scope>
</reference>
<dbReference type="AlphaFoldDB" id="A0A2I3SW30"/>
<name>A0A2I3SW30_PANTR</name>
<evidence type="ECO:0000256" key="1">
    <source>
        <dbReference type="SAM" id="MobiDB-lite"/>
    </source>
</evidence>
<evidence type="ECO:0000313" key="3">
    <source>
        <dbReference type="Proteomes" id="UP000002277"/>
    </source>
</evidence>
<dbReference type="InParanoid" id="A0A2I3SW30"/>
<dbReference type="Ensembl" id="ENSPTRT00000097211.1">
    <property type="protein sequence ID" value="ENSPTRP00000081181.1"/>
    <property type="gene ID" value="ENSPTRG00000048829.1"/>
</dbReference>